<comment type="caution">
    <text evidence="9">The sequence shown here is derived from an EMBL/GenBank/DDBJ whole genome shotgun (WGS) entry which is preliminary data.</text>
</comment>
<evidence type="ECO:0000313" key="10">
    <source>
        <dbReference type="Proteomes" id="UP001075354"/>
    </source>
</evidence>
<dbReference type="PANTHER" id="PTHR23236:SF25">
    <property type="entry name" value="RNA-BINDING PROTEIN 34"/>
    <property type="match status" value="1"/>
</dbReference>
<feature type="compositionally biased region" description="Basic and acidic residues" evidence="6">
    <location>
        <begin position="418"/>
        <end position="449"/>
    </location>
</feature>
<evidence type="ECO:0000259" key="8">
    <source>
        <dbReference type="PROSITE" id="PS50102"/>
    </source>
</evidence>
<dbReference type="GO" id="GO:0005730">
    <property type="term" value="C:nucleolus"/>
    <property type="evidence" value="ECO:0007669"/>
    <property type="project" value="UniProtKB-SubCell"/>
</dbReference>
<feature type="region of interest" description="Disordered" evidence="6">
    <location>
        <begin position="69"/>
        <end position="104"/>
    </location>
</feature>
<evidence type="ECO:0000256" key="2">
    <source>
        <dbReference type="ARBA" id="ARBA00007077"/>
    </source>
</evidence>
<gene>
    <name evidence="9" type="ORF">ONE63_006979</name>
</gene>
<dbReference type="Pfam" id="PF00076">
    <property type="entry name" value="RRM_1"/>
    <property type="match status" value="2"/>
</dbReference>
<feature type="domain" description="RRM" evidence="8">
    <location>
        <begin position="241"/>
        <end position="318"/>
    </location>
</feature>
<keyword evidence="3 5" id="KW-0694">RNA-binding</keyword>
<dbReference type="InterPro" id="IPR000504">
    <property type="entry name" value="RRM_dom"/>
</dbReference>
<reference evidence="9" key="1">
    <citation type="submission" date="2022-12" db="EMBL/GenBank/DDBJ databases">
        <title>Chromosome-level genome assembly of the bean flower thrips Megalurothrips usitatus.</title>
        <authorList>
            <person name="Ma L."/>
            <person name="Liu Q."/>
            <person name="Li H."/>
            <person name="Cai W."/>
        </authorList>
    </citation>
    <scope>NUCLEOTIDE SEQUENCE</scope>
    <source>
        <strain evidence="9">Cailab_2022a</strain>
    </source>
</reference>
<accession>A0AAV7XQK6</accession>
<dbReference type="PROSITE" id="PS50102">
    <property type="entry name" value="RRM"/>
    <property type="match status" value="2"/>
</dbReference>
<keyword evidence="4" id="KW-0539">Nucleus</keyword>
<dbReference type="SMART" id="SM00360">
    <property type="entry name" value="RRM"/>
    <property type="match status" value="2"/>
</dbReference>
<dbReference type="Proteomes" id="UP001075354">
    <property type="component" value="Chromosome 4"/>
</dbReference>
<feature type="transmembrane region" description="Helical" evidence="7">
    <location>
        <begin position="475"/>
        <end position="497"/>
    </location>
</feature>
<dbReference type="EMBL" id="JAPTSV010000004">
    <property type="protein sequence ID" value="KAJ1528575.1"/>
    <property type="molecule type" value="Genomic_DNA"/>
</dbReference>
<dbReference type="GO" id="GO:0019843">
    <property type="term" value="F:rRNA binding"/>
    <property type="evidence" value="ECO:0007669"/>
    <property type="project" value="TreeGrafter"/>
</dbReference>
<evidence type="ECO:0000313" key="9">
    <source>
        <dbReference type="EMBL" id="KAJ1528575.1"/>
    </source>
</evidence>
<evidence type="ECO:0000256" key="3">
    <source>
        <dbReference type="ARBA" id="ARBA00022884"/>
    </source>
</evidence>
<protein>
    <recommendedName>
        <fullName evidence="8">RRM domain-containing protein</fullName>
    </recommendedName>
</protein>
<evidence type="ECO:0000256" key="5">
    <source>
        <dbReference type="PROSITE-ProRule" id="PRU00176"/>
    </source>
</evidence>
<proteinExistence type="inferred from homology"/>
<sequence>MADYQVGSLGNLISGKSNGDVGAKIVYEEVAPRATKKAKQNKGADGSLRQLSKGLSAVKEKVAGTLLRKRKPEIADDEDSGAVGKSWKHLPSRDGVSEVDGAEPATDKVFSKNAARRIHIKKNTKKHVDDPDREARTVFVGNVPYLHATKEKLKKLFQPYGGVETVRIRSVPLKDPKMTKRFAAIKKEFHAERSSINAYVVFKTPEAAKASLEANGSVFHEHHLRVDMASNSTKPQFDSRKSVFVGNMPFSAEEEELWELFSSCGKIESTRIVRDPITAVSKGIAYVNFESADGAELALHLDGTEFKKRNISVRRYSPSAKSSQQKTPANKVIRHKGDDNPRIQNLKIKDKKKEEIKKFKKEKRAARLRENGVVPKKKKLDSSDDVSENSKPVKITDSEEASEKVSELTKPKHPKHIKFADSEESSEKVPEPSKSKHIRFADSEETSDKRNKRKFQGQTTEDAKKKKKVCIPMNLYIFLPLSYVLHFVVINIFPPFLHFRGR</sequence>
<keyword evidence="7" id="KW-1133">Transmembrane helix</keyword>
<dbReference type="CDD" id="cd12395">
    <property type="entry name" value="RRM2_RBM34"/>
    <property type="match status" value="1"/>
</dbReference>
<keyword evidence="10" id="KW-1185">Reference proteome</keyword>
<evidence type="ECO:0000256" key="7">
    <source>
        <dbReference type="SAM" id="Phobius"/>
    </source>
</evidence>
<feature type="compositionally biased region" description="Polar residues" evidence="6">
    <location>
        <begin position="319"/>
        <end position="328"/>
    </location>
</feature>
<dbReference type="GO" id="GO:0000463">
    <property type="term" value="P:maturation of LSU-rRNA from tricistronic rRNA transcript (SSU-rRNA, 5.8S rRNA, LSU-rRNA)"/>
    <property type="evidence" value="ECO:0007669"/>
    <property type="project" value="TreeGrafter"/>
</dbReference>
<dbReference type="InterPro" id="IPR034221">
    <property type="entry name" value="RBM34_RRM2"/>
</dbReference>
<keyword evidence="7" id="KW-0812">Transmembrane</keyword>
<dbReference type="CDD" id="cd12394">
    <property type="entry name" value="RRM1_RBM34"/>
    <property type="match status" value="1"/>
</dbReference>
<dbReference type="InterPro" id="IPR035979">
    <property type="entry name" value="RBD_domain_sf"/>
</dbReference>
<dbReference type="InterPro" id="IPR012677">
    <property type="entry name" value="Nucleotide-bd_a/b_plait_sf"/>
</dbReference>
<evidence type="ECO:0000256" key="4">
    <source>
        <dbReference type="ARBA" id="ARBA00023242"/>
    </source>
</evidence>
<feature type="domain" description="RRM" evidence="8">
    <location>
        <begin position="136"/>
        <end position="231"/>
    </location>
</feature>
<feature type="region of interest" description="Disordered" evidence="6">
    <location>
        <begin position="314"/>
        <end position="342"/>
    </location>
</feature>
<organism evidence="9 10">
    <name type="scientific">Megalurothrips usitatus</name>
    <name type="common">bean blossom thrips</name>
    <dbReference type="NCBI Taxonomy" id="439358"/>
    <lineage>
        <taxon>Eukaryota</taxon>
        <taxon>Metazoa</taxon>
        <taxon>Ecdysozoa</taxon>
        <taxon>Arthropoda</taxon>
        <taxon>Hexapoda</taxon>
        <taxon>Insecta</taxon>
        <taxon>Pterygota</taxon>
        <taxon>Neoptera</taxon>
        <taxon>Paraneoptera</taxon>
        <taxon>Thysanoptera</taxon>
        <taxon>Terebrantia</taxon>
        <taxon>Thripoidea</taxon>
        <taxon>Thripidae</taxon>
        <taxon>Megalurothrips</taxon>
    </lineage>
</organism>
<evidence type="ECO:0000256" key="6">
    <source>
        <dbReference type="SAM" id="MobiDB-lite"/>
    </source>
</evidence>
<dbReference type="Gene3D" id="3.30.70.330">
    <property type="match status" value="2"/>
</dbReference>
<evidence type="ECO:0000256" key="1">
    <source>
        <dbReference type="ARBA" id="ARBA00004604"/>
    </source>
</evidence>
<feature type="compositionally biased region" description="Basic and acidic residues" evidence="6">
    <location>
        <begin position="394"/>
        <end position="410"/>
    </location>
</feature>
<feature type="region of interest" description="Disordered" evidence="6">
    <location>
        <begin position="359"/>
        <end position="463"/>
    </location>
</feature>
<dbReference type="SUPFAM" id="SSF54928">
    <property type="entry name" value="RNA-binding domain, RBD"/>
    <property type="match status" value="2"/>
</dbReference>
<comment type="subcellular location">
    <subcellularLocation>
        <location evidence="1">Nucleus</location>
        <location evidence="1">Nucleolus</location>
    </subcellularLocation>
</comment>
<dbReference type="PANTHER" id="PTHR23236">
    <property type="entry name" value="EUKARYOTIC TRANSLATION INITIATION FACTOR 4B/4H"/>
    <property type="match status" value="1"/>
</dbReference>
<dbReference type="AlphaFoldDB" id="A0AAV7XQK6"/>
<name>A0AAV7XQK6_9NEOP</name>
<keyword evidence="7" id="KW-0472">Membrane</keyword>
<comment type="similarity">
    <text evidence="2">Belongs to the RRM RBM34 family.</text>
</comment>